<proteinExistence type="predicted"/>
<gene>
    <name evidence="2" type="ORF">LEA_18238</name>
</gene>
<dbReference type="Gene3D" id="3.40.50.300">
    <property type="entry name" value="P-loop containing nucleotide triphosphate hydrolases"/>
    <property type="match status" value="1"/>
</dbReference>
<dbReference type="PANTHER" id="PTHR13696:SF99">
    <property type="entry name" value="COBYRINIC ACID AC-DIAMIDE SYNTHASE"/>
    <property type="match status" value="1"/>
</dbReference>
<accession>K1S7L9</accession>
<organism evidence="2">
    <name type="scientific">human gut metagenome</name>
    <dbReference type="NCBI Taxonomy" id="408170"/>
    <lineage>
        <taxon>unclassified sequences</taxon>
        <taxon>metagenomes</taxon>
        <taxon>organismal metagenomes</taxon>
    </lineage>
</organism>
<evidence type="ECO:0000313" key="2">
    <source>
        <dbReference type="EMBL" id="EKC49755.1"/>
    </source>
</evidence>
<evidence type="ECO:0000259" key="1">
    <source>
        <dbReference type="Pfam" id="PF13614"/>
    </source>
</evidence>
<name>K1S7L9_9ZZZZ</name>
<feature type="domain" description="AAA" evidence="1">
    <location>
        <begin position="4"/>
        <end position="142"/>
    </location>
</feature>
<dbReference type="InterPro" id="IPR050678">
    <property type="entry name" value="DNA_Partitioning_ATPase"/>
</dbReference>
<dbReference type="CDD" id="cd02042">
    <property type="entry name" value="ParAB_family"/>
    <property type="match status" value="1"/>
</dbReference>
<dbReference type="InterPro" id="IPR025669">
    <property type="entry name" value="AAA_dom"/>
</dbReference>
<dbReference type="AlphaFoldDB" id="K1S7L9"/>
<sequence>MQEAKTIALCNQKGGVGKTATTSCLGISLAANGKRILLVDFDPQGNLTKGLGYRDRSKYRYSVKDLIFDELNETPKDFQEYIVSSENVDLIPANIDLAGLDIHLSSVISRETVFKRALSQFKPHYDYILIDSNPALNLFTINT</sequence>
<reference evidence="2" key="1">
    <citation type="journal article" date="2013" name="Environ. Microbiol.">
        <title>Microbiota from the distal guts of lean and obese adolescents exhibit partial functional redundancy besides clear differences in community structure.</title>
        <authorList>
            <person name="Ferrer M."/>
            <person name="Ruiz A."/>
            <person name="Lanza F."/>
            <person name="Haange S.B."/>
            <person name="Oberbach A."/>
            <person name="Till H."/>
            <person name="Bargiela R."/>
            <person name="Campoy C."/>
            <person name="Segura M.T."/>
            <person name="Richter M."/>
            <person name="von Bergen M."/>
            <person name="Seifert J."/>
            <person name="Suarez A."/>
        </authorList>
    </citation>
    <scope>NUCLEOTIDE SEQUENCE</scope>
</reference>
<dbReference type="EMBL" id="AJWY01012502">
    <property type="protein sequence ID" value="EKC49755.1"/>
    <property type="molecule type" value="Genomic_DNA"/>
</dbReference>
<dbReference type="PANTHER" id="PTHR13696">
    <property type="entry name" value="P-LOOP CONTAINING NUCLEOSIDE TRIPHOSPHATE HYDROLASE"/>
    <property type="match status" value="1"/>
</dbReference>
<dbReference type="InterPro" id="IPR027417">
    <property type="entry name" value="P-loop_NTPase"/>
</dbReference>
<feature type="non-terminal residue" evidence="2">
    <location>
        <position position="143"/>
    </location>
</feature>
<dbReference type="SUPFAM" id="SSF52540">
    <property type="entry name" value="P-loop containing nucleoside triphosphate hydrolases"/>
    <property type="match status" value="1"/>
</dbReference>
<comment type="caution">
    <text evidence="2">The sequence shown here is derived from an EMBL/GenBank/DDBJ whole genome shotgun (WGS) entry which is preliminary data.</text>
</comment>
<protein>
    <submittedName>
        <fullName evidence="2">ATPases involved in chromosome partitioning</fullName>
    </submittedName>
</protein>
<dbReference type="Pfam" id="PF13614">
    <property type="entry name" value="AAA_31"/>
    <property type="match status" value="1"/>
</dbReference>